<dbReference type="EMBL" id="VFQE01000001">
    <property type="protein sequence ID" value="TQN43090.1"/>
    <property type="molecule type" value="Genomic_DNA"/>
</dbReference>
<keyword evidence="8" id="KW-0830">Ubiquinone</keyword>
<keyword evidence="2 5" id="KW-0812">Transmembrane</keyword>
<evidence type="ECO:0000313" key="8">
    <source>
        <dbReference type="EMBL" id="TQN43090.1"/>
    </source>
</evidence>
<gene>
    <name evidence="8" type="ORF">FHU33_2514</name>
</gene>
<dbReference type="InterPro" id="IPR001750">
    <property type="entry name" value="ND/Mrp_TM"/>
</dbReference>
<dbReference type="PANTHER" id="PTHR42829:SF1">
    <property type="entry name" value="INORGANIC CARBON TRANSPORTER SUBUNIT DABB-RELATED"/>
    <property type="match status" value="1"/>
</dbReference>
<dbReference type="InterPro" id="IPR003945">
    <property type="entry name" value="NU5C-like"/>
</dbReference>
<accession>A0A543PG77</accession>
<feature type="transmembrane region" description="Helical" evidence="6">
    <location>
        <begin position="626"/>
        <end position="644"/>
    </location>
</feature>
<evidence type="ECO:0000256" key="1">
    <source>
        <dbReference type="ARBA" id="ARBA00004127"/>
    </source>
</evidence>
<feature type="transmembrane region" description="Helical" evidence="6">
    <location>
        <begin position="392"/>
        <end position="417"/>
    </location>
</feature>
<dbReference type="GO" id="GO:0015990">
    <property type="term" value="P:electron transport coupled proton transport"/>
    <property type="evidence" value="ECO:0007669"/>
    <property type="project" value="TreeGrafter"/>
</dbReference>
<keyword evidence="3 6" id="KW-1133">Transmembrane helix</keyword>
<feature type="transmembrane region" description="Helical" evidence="6">
    <location>
        <begin position="107"/>
        <end position="134"/>
    </location>
</feature>
<comment type="subcellular location">
    <subcellularLocation>
        <location evidence="1">Endomembrane system</location>
        <topology evidence="1">Multi-pass membrane protein</topology>
    </subcellularLocation>
    <subcellularLocation>
        <location evidence="5">Membrane</location>
        <topology evidence="5">Multi-pass membrane protein</topology>
    </subcellularLocation>
</comment>
<keyword evidence="9" id="KW-1185">Reference proteome</keyword>
<dbReference type="GO" id="GO:0012505">
    <property type="term" value="C:endomembrane system"/>
    <property type="evidence" value="ECO:0007669"/>
    <property type="project" value="UniProtKB-SubCell"/>
</dbReference>
<feature type="transmembrane region" description="Helical" evidence="6">
    <location>
        <begin position="482"/>
        <end position="502"/>
    </location>
</feature>
<evidence type="ECO:0000256" key="3">
    <source>
        <dbReference type="ARBA" id="ARBA00022989"/>
    </source>
</evidence>
<dbReference type="GO" id="GO:0016020">
    <property type="term" value="C:membrane"/>
    <property type="evidence" value="ECO:0007669"/>
    <property type="project" value="UniProtKB-SubCell"/>
</dbReference>
<dbReference type="Gene3D" id="1.20.5.2700">
    <property type="match status" value="1"/>
</dbReference>
<feature type="transmembrane region" description="Helical" evidence="6">
    <location>
        <begin position="29"/>
        <end position="49"/>
    </location>
</feature>
<feature type="transmembrane region" description="Helical" evidence="6">
    <location>
        <begin position="263"/>
        <end position="284"/>
    </location>
</feature>
<dbReference type="RefSeq" id="WP_142025635.1">
    <property type="nucleotide sequence ID" value="NZ_VFQE01000001.1"/>
</dbReference>
<dbReference type="GO" id="GO:0042773">
    <property type="term" value="P:ATP synthesis coupled electron transport"/>
    <property type="evidence" value="ECO:0007669"/>
    <property type="project" value="InterPro"/>
</dbReference>
<name>A0A543PG77_9ACTN</name>
<evidence type="ECO:0000256" key="4">
    <source>
        <dbReference type="ARBA" id="ARBA00023136"/>
    </source>
</evidence>
<feature type="transmembrane region" description="Helical" evidence="6">
    <location>
        <begin position="70"/>
        <end position="95"/>
    </location>
</feature>
<comment type="caution">
    <text evidence="8">The sequence shown here is derived from an EMBL/GenBank/DDBJ whole genome shotgun (WGS) entry which is preliminary data.</text>
</comment>
<feature type="transmembrane region" description="Helical" evidence="6">
    <location>
        <begin position="201"/>
        <end position="223"/>
    </location>
</feature>
<feature type="transmembrane region" description="Helical" evidence="6">
    <location>
        <begin position="360"/>
        <end position="380"/>
    </location>
</feature>
<dbReference type="GO" id="GO:0008137">
    <property type="term" value="F:NADH dehydrogenase (ubiquinone) activity"/>
    <property type="evidence" value="ECO:0007669"/>
    <property type="project" value="InterPro"/>
</dbReference>
<evidence type="ECO:0000256" key="6">
    <source>
        <dbReference type="SAM" id="Phobius"/>
    </source>
</evidence>
<protein>
    <submittedName>
        <fullName evidence="8">NADH:ubiquinone oxidoreductase subunit 5 (Subunit L)/multisubunit Na+/H+ antiporter MnhA subunit</fullName>
    </submittedName>
</protein>
<feature type="domain" description="NADH:quinone oxidoreductase/Mrp antiporter transmembrane" evidence="7">
    <location>
        <begin position="126"/>
        <end position="390"/>
    </location>
</feature>
<feature type="transmembrane region" description="Helical" evidence="6">
    <location>
        <begin position="235"/>
        <end position="251"/>
    </location>
</feature>
<evidence type="ECO:0000256" key="5">
    <source>
        <dbReference type="RuleBase" id="RU000320"/>
    </source>
</evidence>
<evidence type="ECO:0000256" key="2">
    <source>
        <dbReference type="ARBA" id="ARBA00022692"/>
    </source>
</evidence>
<reference evidence="8 9" key="1">
    <citation type="submission" date="2019-06" db="EMBL/GenBank/DDBJ databases">
        <title>Sequencing the genomes of 1000 actinobacteria strains.</title>
        <authorList>
            <person name="Klenk H.-P."/>
        </authorList>
    </citation>
    <scope>NUCLEOTIDE SEQUENCE [LARGE SCALE GENOMIC DNA]</scope>
    <source>
        <strain evidence="8 9">DSM 46837</strain>
    </source>
</reference>
<dbReference type="GO" id="GO:0003954">
    <property type="term" value="F:NADH dehydrogenase activity"/>
    <property type="evidence" value="ECO:0007669"/>
    <property type="project" value="TreeGrafter"/>
</dbReference>
<evidence type="ECO:0000259" key="7">
    <source>
        <dbReference type="Pfam" id="PF00361"/>
    </source>
</evidence>
<proteinExistence type="predicted"/>
<sequence>MSAVLGALVLLPALSGAALLVGGRGADRVAGPLAVAVTAAGVVVAALMAGTRPRLSVPFLGIVEGGDLRLVVDGLSAVLVVLVAGIALLVTVFAVVDLPADAARGRFFGYLLLFVAAMLATVTAATLPTLLLAWEVMGATSYALIAYHWDESGKLAAGTRAFVTTRAGDLGLYVAAGAALAATGSLVLTDLESADGGWADLAAAGVLIAALGKSAQLPFSAWLSAAMQGPSPVSALLHSATMVAAGGYLLIRMQPLLAATGWAATAAAWAGALTALVLGAVAVAQTDLKQLLAASTAAQIGFVVLAAGVGATAGGTAQLVAHAAVKAGLFVAAGAWLTALGTKQLAGLRGAARRYPGMGAAATVAALALAGVPPLSLWATKDEVLAGVDGTALHVVGLAAAAVSAVYAGRILAIVLARPAGDEAFDAEEPGTRRVPGAVSVVAGVLAVFAAGLGVLALPAVAEEVKAVLGVEGEPSPGLGELVFSAVLAVVVLGLTVAVVGARPAVAEQLSRSPLASWAGLRRLLSPRPAMAVARTLAVIDDMLIDRAVMGVAVGARRIAGMAGRADDGVLDGAVSGVAAATRRTAAGSARIDTGVVDGLVRATARAFRRAGSAARRPQTGLLHQYYAQAVVGLGFLLVLLLVVR</sequence>
<dbReference type="PANTHER" id="PTHR42829">
    <property type="entry name" value="NADH-UBIQUINONE OXIDOREDUCTASE CHAIN 5"/>
    <property type="match status" value="1"/>
</dbReference>
<dbReference type="PRINTS" id="PR01434">
    <property type="entry name" value="NADHDHGNASE5"/>
</dbReference>
<feature type="transmembrane region" description="Helical" evidence="6">
    <location>
        <begin position="291"/>
        <end position="313"/>
    </location>
</feature>
<dbReference type="OrthoDB" id="9811798at2"/>
<organism evidence="8 9">
    <name type="scientific">Blastococcus colisei</name>
    <dbReference type="NCBI Taxonomy" id="1564162"/>
    <lineage>
        <taxon>Bacteria</taxon>
        <taxon>Bacillati</taxon>
        <taxon>Actinomycetota</taxon>
        <taxon>Actinomycetes</taxon>
        <taxon>Geodermatophilales</taxon>
        <taxon>Geodermatophilaceae</taxon>
        <taxon>Blastococcus</taxon>
    </lineage>
</organism>
<dbReference type="Pfam" id="PF00361">
    <property type="entry name" value="Proton_antipo_M"/>
    <property type="match status" value="1"/>
</dbReference>
<evidence type="ECO:0000313" key="9">
    <source>
        <dbReference type="Proteomes" id="UP000319865"/>
    </source>
</evidence>
<feature type="transmembrane region" description="Helical" evidence="6">
    <location>
        <begin position="438"/>
        <end position="462"/>
    </location>
</feature>
<feature type="transmembrane region" description="Helical" evidence="6">
    <location>
        <begin position="319"/>
        <end position="339"/>
    </location>
</feature>
<dbReference type="AlphaFoldDB" id="A0A543PG77"/>
<dbReference type="Proteomes" id="UP000319865">
    <property type="component" value="Unassembled WGS sequence"/>
</dbReference>
<feature type="transmembrane region" description="Helical" evidence="6">
    <location>
        <begin position="170"/>
        <end position="189"/>
    </location>
</feature>
<keyword evidence="4 6" id="KW-0472">Membrane</keyword>